<dbReference type="PROSITE" id="PS50111">
    <property type="entry name" value="CHEMOTAXIS_TRANSDUC_2"/>
    <property type="match status" value="1"/>
</dbReference>
<reference evidence="8 9" key="1">
    <citation type="submission" date="2019-06" db="EMBL/GenBank/DDBJ databases">
        <title>Whole genome shotgun sequence of Zoogloea ramigera NBRC 15342.</title>
        <authorList>
            <person name="Hosoyama A."/>
            <person name="Uohara A."/>
            <person name="Ohji S."/>
            <person name="Ichikawa N."/>
        </authorList>
    </citation>
    <scope>NUCLEOTIDE SEQUENCE [LARGE SCALE GENOMIC DNA]</scope>
    <source>
        <strain evidence="8 9">NBRC 15342</strain>
    </source>
</reference>
<keyword evidence="5" id="KW-1133">Transmembrane helix</keyword>
<keyword evidence="5" id="KW-0812">Transmembrane</keyword>
<evidence type="ECO:0000259" key="7">
    <source>
        <dbReference type="PROSITE" id="PS50885"/>
    </source>
</evidence>
<evidence type="ECO:0000256" key="3">
    <source>
        <dbReference type="ARBA" id="ARBA00029447"/>
    </source>
</evidence>
<dbReference type="CDD" id="cd11386">
    <property type="entry name" value="MCP_signal"/>
    <property type="match status" value="1"/>
</dbReference>
<proteinExistence type="inferred from homology"/>
<dbReference type="Gene3D" id="3.30.450.20">
    <property type="entry name" value="PAS domain"/>
    <property type="match status" value="1"/>
</dbReference>
<dbReference type="Pfam" id="PF17201">
    <property type="entry name" value="Cache_3-Cache_2"/>
    <property type="match status" value="1"/>
</dbReference>
<keyword evidence="5" id="KW-0472">Membrane</keyword>
<dbReference type="Proteomes" id="UP000318422">
    <property type="component" value="Unassembled WGS sequence"/>
</dbReference>
<dbReference type="SUPFAM" id="SSF58104">
    <property type="entry name" value="Methyl-accepting chemotaxis protein (MCP) signaling domain"/>
    <property type="match status" value="1"/>
</dbReference>
<evidence type="ECO:0000259" key="6">
    <source>
        <dbReference type="PROSITE" id="PS50111"/>
    </source>
</evidence>
<evidence type="ECO:0000256" key="2">
    <source>
        <dbReference type="ARBA" id="ARBA00023224"/>
    </source>
</evidence>
<comment type="caution">
    <text evidence="8">The sequence shown here is derived from an EMBL/GenBank/DDBJ whole genome shotgun (WGS) entry which is preliminary data.</text>
</comment>
<dbReference type="EMBL" id="BJNV01000076">
    <property type="protein sequence ID" value="GEC97319.1"/>
    <property type="molecule type" value="Genomic_DNA"/>
</dbReference>
<protein>
    <submittedName>
        <fullName evidence="8">Methyl-accepting chemotaxis protein</fullName>
    </submittedName>
</protein>
<dbReference type="GO" id="GO:0016020">
    <property type="term" value="C:membrane"/>
    <property type="evidence" value="ECO:0007669"/>
    <property type="project" value="UniProtKB-SubCell"/>
</dbReference>
<gene>
    <name evidence="8" type="ORF">ZRA01_33920</name>
</gene>
<keyword evidence="2 4" id="KW-0807">Transducer</keyword>
<dbReference type="RefSeq" id="WP_170183013.1">
    <property type="nucleotide sequence ID" value="NZ_BJNV01000076.1"/>
</dbReference>
<evidence type="ECO:0000256" key="5">
    <source>
        <dbReference type="SAM" id="Phobius"/>
    </source>
</evidence>
<comment type="subcellular location">
    <subcellularLocation>
        <location evidence="1">Membrane</location>
    </subcellularLocation>
</comment>
<dbReference type="Gene3D" id="1.10.287.950">
    <property type="entry name" value="Methyl-accepting chemotaxis protein"/>
    <property type="match status" value="1"/>
</dbReference>
<dbReference type="PANTHER" id="PTHR32089:SF112">
    <property type="entry name" value="LYSOZYME-LIKE PROTEIN-RELATED"/>
    <property type="match status" value="1"/>
</dbReference>
<dbReference type="PROSITE" id="PS50885">
    <property type="entry name" value="HAMP"/>
    <property type="match status" value="1"/>
</dbReference>
<feature type="domain" description="HAMP" evidence="7">
    <location>
        <begin position="345"/>
        <end position="398"/>
    </location>
</feature>
<dbReference type="CDD" id="cd12912">
    <property type="entry name" value="PDC2_MCP_like"/>
    <property type="match status" value="1"/>
</dbReference>
<accession>A0A4Y4D034</accession>
<organism evidence="8 9">
    <name type="scientific">Zoogloea ramigera</name>
    <dbReference type="NCBI Taxonomy" id="350"/>
    <lineage>
        <taxon>Bacteria</taxon>
        <taxon>Pseudomonadati</taxon>
        <taxon>Pseudomonadota</taxon>
        <taxon>Betaproteobacteria</taxon>
        <taxon>Rhodocyclales</taxon>
        <taxon>Zoogloeaceae</taxon>
        <taxon>Zoogloea</taxon>
    </lineage>
</organism>
<evidence type="ECO:0000313" key="9">
    <source>
        <dbReference type="Proteomes" id="UP000318422"/>
    </source>
</evidence>
<keyword evidence="9" id="KW-1185">Reference proteome</keyword>
<evidence type="ECO:0000256" key="1">
    <source>
        <dbReference type="ARBA" id="ARBA00004370"/>
    </source>
</evidence>
<dbReference type="PANTHER" id="PTHR32089">
    <property type="entry name" value="METHYL-ACCEPTING CHEMOTAXIS PROTEIN MCPB"/>
    <property type="match status" value="1"/>
</dbReference>
<dbReference type="SMART" id="SM00283">
    <property type="entry name" value="MA"/>
    <property type="match status" value="1"/>
</dbReference>
<dbReference type="InterPro" id="IPR029151">
    <property type="entry name" value="Sensor-like_sf"/>
</dbReference>
<name>A0A4Y4D034_ZOORA</name>
<evidence type="ECO:0000313" key="8">
    <source>
        <dbReference type="EMBL" id="GEC97319.1"/>
    </source>
</evidence>
<comment type="similarity">
    <text evidence="3">Belongs to the methyl-accepting chemotaxis (MCP) protein family.</text>
</comment>
<dbReference type="InterPro" id="IPR004089">
    <property type="entry name" value="MCPsignal_dom"/>
</dbReference>
<dbReference type="AlphaFoldDB" id="A0A4Y4D034"/>
<dbReference type="GO" id="GO:0007165">
    <property type="term" value="P:signal transduction"/>
    <property type="evidence" value="ECO:0007669"/>
    <property type="project" value="UniProtKB-KW"/>
</dbReference>
<dbReference type="InterPro" id="IPR033462">
    <property type="entry name" value="Cache_3-Cache_2"/>
</dbReference>
<evidence type="ECO:0000256" key="4">
    <source>
        <dbReference type="PROSITE-ProRule" id="PRU00284"/>
    </source>
</evidence>
<dbReference type="Pfam" id="PF00015">
    <property type="entry name" value="MCPsignal"/>
    <property type="match status" value="1"/>
</dbReference>
<dbReference type="SUPFAM" id="SSF103190">
    <property type="entry name" value="Sensory domain-like"/>
    <property type="match status" value="1"/>
</dbReference>
<dbReference type="InterPro" id="IPR003660">
    <property type="entry name" value="HAMP_dom"/>
</dbReference>
<dbReference type="GO" id="GO:0006935">
    <property type="term" value="P:chemotaxis"/>
    <property type="evidence" value="ECO:0007669"/>
    <property type="project" value="UniProtKB-ARBA"/>
</dbReference>
<dbReference type="FunFam" id="1.10.287.950:FF:000001">
    <property type="entry name" value="Methyl-accepting chemotaxis sensory transducer"/>
    <property type="match status" value="1"/>
</dbReference>
<feature type="domain" description="Methyl-accepting transducer" evidence="6">
    <location>
        <begin position="403"/>
        <end position="639"/>
    </location>
</feature>
<feature type="transmembrane region" description="Helical" evidence="5">
    <location>
        <begin position="320"/>
        <end position="343"/>
    </location>
</feature>
<sequence length="675" mass="72507">MFRMNSLGQKLTSVIVGVLLVAFAVGSVVLSQVSDKLIREAATGSVESVNATMLDMVDVFAVQVEKGADRLMTALQFSIHEPLRLDTATTKVGERLVPQLRLGGKPLNLDFGLVDAFTKETGGVATVFVRDGDDFVRITTSVKKEDGSRAVGTVLDRSHPAYAKVMKGDLYRGPARLFGRDYYTKYVPIQEAGQVIGVLFIGVDFTDELQALTARIKTTRIGKEGYVFVLNAKAGPTAGNFVVHPDLEGKSGLEIADTDGRFIVKEMLEKKQGLLSYTVRNAGAATGKPKIAAYGHNERLSWVIVSGASIDDLGRDMHRIMYLAGLIGLALVVVLPILITVVIRKLVSAPLGELQRFCQRVEQSHDFTLPPPQMRNDEVGQTGEAIMRLLETLRLTFNELLDTVSKVDLAAQEMSQASVSASQQSHVASDSASAMAAAIEEMTVSINHITESAAIAVDRAKVAGVRSRDGSQTILGATAEMAAISDEVQRASLVINDLTREASRISSIVGVIREVAEQTNMLALNAAIEAARAGENGRGFAVVADEVRRLAERTSVSTAEISTMVQAVQSLSVQVNEIMGQSVAQAEHGSALAREAAAAITEIRENADQLIDLVQDINLAMGEQNIASQQVAVQTEHVARVAEENNITSVQASSTAERLEALGRQISTQVKQFKI</sequence>